<evidence type="ECO:0000256" key="4">
    <source>
        <dbReference type="ARBA" id="ARBA00023136"/>
    </source>
</evidence>
<proteinExistence type="predicted"/>
<evidence type="ECO:0000256" key="5">
    <source>
        <dbReference type="SAM" id="Phobius"/>
    </source>
</evidence>
<feature type="transmembrane region" description="Helical" evidence="5">
    <location>
        <begin position="856"/>
        <end position="876"/>
    </location>
</feature>
<sequence>MIAFLSILCWLSASQFVTIPILYSRYTPSWAVDYIKTNIACSAGTEAACSSDSPFQYVAIEINDFSDFESIFENSGYIFVFDGTQSLSMTSFINYYARAYGFIQVVYGNAPENTPEYVYYTDYPFSTYRKAALSIAKKYNIQKAVAIITSDFPGMDFTNNEGVEIVAQYVIIHSAPYEYILQLLAKEIKPLGIKWIFFETSTRVSELIQKALVEADMYKEGYTYLFMQEASWGASLEGAITLEARWYHSRGILEFTSNAIYWTSVGIYEMITTNEIQGSYSPYTLDKFIGQLFTFEAQGFTIWNAQSEGNLTAVGKINGDGLNIYSPVMFPGGTYNLPNNDNLQIAFSINGASSTDDGRNAMNQLGAAYAINIIKTEKLKLENFDIVTNNISDCGSSNFVYNSSYECFANHISEFGYFHISAIETSMALGMIEILKALNLSTPVLGVETSTTMNDLKYYPQYIRVSYPNSHTASAAALILSIFGISKCSFLYSDSIWGRDFEYQFENQTKSYNIQILNKNRAVPLGFNGSNSNIIKEVIKTKSRYVVLEIYQPDILYVIESFYDLGMRKGDIYLIVGDGMISLSDLDEQRIGSNSYKKRAEIMNNLIYISFPAFQNQAGLAIENEFLSLYGFAYDYMCLFYDAAYLGIYAIDYLLHEGVNVNSSTIVKIIRDIKFTGCSGIVRISQDDSDRLTTNLGIHNLIEINSTWTINQCGRYDPSQLIVLQMSKTISWVTDGEVPNDIIGDGQECPFRSIDVQSFFYGYILLIIIEIIPFIFGVGALIRFYYYIFEPKLQKLTSPEKENLYDILSYLLMLIESLQYMQIGPDFTNFFPKWSNVTKLSVLDIRGWNKQDKFTFWNQVQLFEALSFLWIIFQLWSKLRIVQKSRNFIIMTINEFNLYFLPLVGDALFLPICLTLFQTYQCTSSIGNNFKDSFNNHACSTFCWQGEHISYVIASSIAVCLYMPTSLYFRSTWKDDHPFHFQESIFHCVLKSFVQMVLIAIYTIVHPASEDTFLGLGIGLLSVYIAISIFKKPFNYDRASLWYIIFLFCSLLIWVSCALAKLDEVFALILLGVGWTFIIVAGLFYQKMYLPSLLLSEKAQNIHKLFRFQLFAMSPEDAGISKSVRYLYAQSSVNEDETNNRTRYNFKVNNFQSEDNMHSSKNFIDSSNLNFEGII</sequence>
<evidence type="ECO:0000256" key="6">
    <source>
        <dbReference type="SAM" id="SignalP"/>
    </source>
</evidence>
<keyword evidence="2 5" id="KW-0812">Transmembrane</keyword>
<dbReference type="Gene3D" id="3.40.50.2300">
    <property type="match status" value="2"/>
</dbReference>
<reference evidence="8" key="1">
    <citation type="submission" date="2021-09" db="EMBL/GenBank/DDBJ databases">
        <authorList>
            <consortium name="AG Swart"/>
            <person name="Singh M."/>
            <person name="Singh A."/>
            <person name="Seah K."/>
            <person name="Emmerich C."/>
        </authorList>
    </citation>
    <scope>NUCLEOTIDE SEQUENCE</scope>
    <source>
        <strain evidence="8">ATCC30299</strain>
    </source>
</reference>
<evidence type="ECO:0000256" key="1">
    <source>
        <dbReference type="ARBA" id="ARBA00004370"/>
    </source>
</evidence>
<feature type="transmembrane region" description="Helical" evidence="5">
    <location>
        <begin position="1065"/>
        <end position="1085"/>
    </location>
</feature>
<dbReference type="EMBL" id="CAJZBQ010000018">
    <property type="protein sequence ID" value="CAG9317714.1"/>
    <property type="molecule type" value="Genomic_DNA"/>
</dbReference>
<dbReference type="SUPFAM" id="SSF53822">
    <property type="entry name" value="Periplasmic binding protein-like I"/>
    <property type="match status" value="1"/>
</dbReference>
<dbReference type="GO" id="GO:0016020">
    <property type="term" value="C:membrane"/>
    <property type="evidence" value="ECO:0007669"/>
    <property type="project" value="UniProtKB-SubCell"/>
</dbReference>
<dbReference type="Pfam" id="PF01094">
    <property type="entry name" value="ANF_receptor"/>
    <property type="match status" value="1"/>
</dbReference>
<feature type="signal peptide" evidence="6">
    <location>
        <begin position="1"/>
        <end position="31"/>
    </location>
</feature>
<dbReference type="AlphaFoldDB" id="A0AAU9IXB7"/>
<organism evidence="8 9">
    <name type="scientific">Blepharisma stoltei</name>
    <dbReference type="NCBI Taxonomy" id="1481888"/>
    <lineage>
        <taxon>Eukaryota</taxon>
        <taxon>Sar</taxon>
        <taxon>Alveolata</taxon>
        <taxon>Ciliophora</taxon>
        <taxon>Postciliodesmatophora</taxon>
        <taxon>Heterotrichea</taxon>
        <taxon>Heterotrichida</taxon>
        <taxon>Blepharismidae</taxon>
        <taxon>Blepharisma</taxon>
    </lineage>
</organism>
<feature type="transmembrane region" description="Helical" evidence="5">
    <location>
        <begin position="1041"/>
        <end position="1059"/>
    </location>
</feature>
<comment type="subcellular location">
    <subcellularLocation>
        <location evidence="1">Membrane</location>
    </subcellularLocation>
</comment>
<evidence type="ECO:0000313" key="9">
    <source>
        <dbReference type="Proteomes" id="UP001162131"/>
    </source>
</evidence>
<keyword evidence="4 5" id="KW-0472">Membrane</keyword>
<evidence type="ECO:0000313" key="8">
    <source>
        <dbReference type="EMBL" id="CAG9317714.1"/>
    </source>
</evidence>
<dbReference type="InterPro" id="IPR001828">
    <property type="entry name" value="ANF_lig-bd_rcpt"/>
</dbReference>
<evidence type="ECO:0000259" key="7">
    <source>
        <dbReference type="Pfam" id="PF01094"/>
    </source>
</evidence>
<accession>A0AAU9IXB7</accession>
<protein>
    <recommendedName>
        <fullName evidence="7">Receptor ligand binding region domain-containing protein</fullName>
    </recommendedName>
</protein>
<dbReference type="InterPro" id="IPR028082">
    <property type="entry name" value="Peripla_BP_I"/>
</dbReference>
<feature type="transmembrane region" description="Helical" evidence="5">
    <location>
        <begin position="1012"/>
        <end position="1029"/>
    </location>
</feature>
<dbReference type="Proteomes" id="UP001162131">
    <property type="component" value="Unassembled WGS sequence"/>
</dbReference>
<feature type="transmembrane region" description="Helical" evidence="5">
    <location>
        <begin position="989"/>
        <end position="1006"/>
    </location>
</feature>
<comment type="caution">
    <text evidence="8">The sequence shown here is derived from an EMBL/GenBank/DDBJ whole genome shotgun (WGS) entry which is preliminary data.</text>
</comment>
<evidence type="ECO:0000256" key="2">
    <source>
        <dbReference type="ARBA" id="ARBA00022692"/>
    </source>
</evidence>
<gene>
    <name evidence="8" type="ORF">BSTOLATCC_MIC18956</name>
</gene>
<feature type="transmembrane region" description="Helical" evidence="5">
    <location>
        <begin position="760"/>
        <end position="786"/>
    </location>
</feature>
<keyword evidence="9" id="KW-1185">Reference proteome</keyword>
<name>A0AAU9IXB7_9CILI</name>
<feature type="transmembrane region" description="Helical" evidence="5">
    <location>
        <begin position="949"/>
        <end position="969"/>
    </location>
</feature>
<keyword evidence="6" id="KW-0732">Signal</keyword>
<feature type="transmembrane region" description="Helical" evidence="5">
    <location>
        <begin position="896"/>
        <end position="917"/>
    </location>
</feature>
<feature type="chain" id="PRO_5043661633" description="Receptor ligand binding region domain-containing protein" evidence="6">
    <location>
        <begin position="32"/>
        <end position="1175"/>
    </location>
</feature>
<keyword evidence="3 5" id="KW-1133">Transmembrane helix</keyword>
<feature type="domain" description="Receptor ligand binding region" evidence="7">
    <location>
        <begin position="381"/>
        <end position="698"/>
    </location>
</feature>
<evidence type="ECO:0000256" key="3">
    <source>
        <dbReference type="ARBA" id="ARBA00022989"/>
    </source>
</evidence>